<name>A0A0F9Q4E7_9ZZZZ</name>
<protein>
    <submittedName>
        <fullName evidence="1">Uncharacterized protein</fullName>
    </submittedName>
</protein>
<comment type="caution">
    <text evidence="1">The sequence shown here is derived from an EMBL/GenBank/DDBJ whole genome shotgun (WGS) entry which is preliminary data.</text>
</comment>
<reference evidence="1" key="1">
    <citation type="journal article" date="2015" name="Nature">
        <title>Complex archaea that bridge the gap between prokaryotes and eukaryotes.</title>
        <authorList>
            <person name="Spang A."/>
            <person name="Saw J.H."/>
            <person name="Jorgensen S.L."/>
            <person name="Zaremba-Niedzwiedzka K."/>
            <person name="Martijn J."/>
            <person name="Lind A.E."/>
            <person name="van Eijk R."/>
            <person name="Schleper C."/>
            <person name="Guy L."/>
            <person name="Ettema T.J."/>
        </authorList>
    </citation>
    <scope>NUCLEOTIDE SEQUENCE</scope>
</reference>
<sequence length="133" mass="15116">MWIEFEENDAVEMLTSGFSLGSVLVGVIAEKGLNGSKEWEEAFSNGVQDHSFSNGVQDHSDDSARHALHGLTLICELMAKETKDDRLIKLSKKYAKFVDKRMEELDEEDFKEKNMGFGQSTERILSARRHKYA</sequence>
<organism evidence="1">
    <name type="scientific">marine sediment metagenome</name>
    <dbReference type="NCBI Taxonomy" id="412755"/>
    <lineage>
        <taxon>unclassified sequences</taxon>
        <taxon>metagenomes</taxon>
        <taxon>ecological metagenomes</taxon>
    </lineage>
</organism>
<evidence type="ECO:0000313" key="1">
    <source>
        <dbReference type="EMBL" id="KKN37369.1"/>
    </source>
</evidence>
<accession>A0A0F9Q4E7</accession>
<dbReference type="EMBL" id="LAZR01001899">
    <property type="protein sequence ID" value="KKN37369.1"/>
    <property type="molecule type" value="Genomic_DNA"/>
</dbReference>
<dbReference type="AlphaFoldDB" id="A0A0F9Q4E7"/>
<gene>
    <name evidence="1" type="ORF">LCGC14_0764340</name>
</gene>
<proteinExistence type="predicted"/>